<protein>
    <recommendedName>
        <fullName evidence="10 11">DNA polymerase I</fullName>
        <ecNumber evidence="10 11">2.7.7.7</ecNumber>
    </recommendedName>
</protein>
<dbReference type="FunFam" id="1.20.1060.10:FF:000001">
    <property type="entry name" value="DNA polymerase I"/>
    <property type="match status" value="1"/>
</dbReference>
<organism evidence="15 16">
    <name type="scientific">Candidatus Ryanbacteria bacterium RIFCSPHIGHO2_01_FULL_48_27</name>
    <dbReference type="NCBI Taxonomy" id="1802115"/>
    <lineage>
        <taxon>Bacteria</taxon>
        <taxon>Candidatus Ryaniibacteriota</taxon>
    </lineage>
</organism>
<dbReference type="InterPro" id="IPR036279">
    <property type="entry name" value="5-3_exonuclease_C_sf"/>
</dbReference>
<dbReference type="InterPro" id="IPR020046">
    <property type="entry name" value="5-3_exonucl_a-hlix_arch_N"/>
</dbReference>
<dbReference type="EMBL" id="MHNL01000001">
    <property type="protein sequence ID" value="OGZ46183.1"/>
    <property type="molecule type" value="Genomic_DNA"/>
</dbReference>
<dbReference type="PANTHER" id="PTHR10133">
    <property type="entry name" value="DNA POLYMERASE I"/>
    <property type="match status" value="1"/>
</dbReference>
<evidence type="ECO:0000313" key="15">
    <source>
        <dbReference type="EMBL" id="OGZ46183.1"/>
    </source>
</evidence>
<accession>A0A1G2G7M4</accession>
<dbReference type="FunFam" id="1.10.150.20:FF:000003">
    <property type="entry name" value="DNA polymerase I"/>
    <property type="match status" value="1"/>
</dbReference>
<dbReference type="PRINTS" id="PR00868">
    <property type="entry name" value="DNAPOLI"/>
</dbReference>
<evidence type="ECO:0000259" key="14">
    <source>
        <dbReference type="SMART" id="SM00482"/>
    </source>
</evidence>
<dbReference type="AlphaFoldDB" id="A0A1G2G7M4"/>
<evidence type="ECO:0000256" key="8">
    <source>
        <dbReference type="ARBA" id="ARBA00023204"/>
    </source>
</evidence>
<comment type="catalytic activity">
    <reaction evidence="9 11">
        <text>DNA(n) + a 2'-deoxyribonucleoside 5'-triphosphate = DNA(n+1) + diphosphate</text>
        <dbReference type="Rhea" id="RHEA:22508"/>
        <dbReference type="Rhea" id="RHEA-COMP:17339"/>
        <dbReference type="Rhea" id="RHEA-COMP:17340"/>
        <dbReference type="ChEBI" id="CHEBI:33019"/>
        <dbReference type="ChEBI" id="CHEBI:61560"/>
        <dbReference type="ChEBI" id="CHEBI:173112"/>
        <dbReference type="EC" id="2.7.7.7"/>
    </reaction>
</comment>
<evidence type="ECO:0000256" key="3">
    <source>
        <dbReference type="ARBA" id="ARBA00022695"/>
    </source>
</evidence>
<keyword evidence="11" id="KW-0269">Exonuclease</keyword>
<dbReference type="Gene3D" id="1.20.1060.10">
    <property type="entry name" value="Taq DNA Polymerase, Chain T, domain 4"/>
    <property type="match status" value="1"/>
</dbReference>
<keyword evidence="7 11" id="KW-0238">DNA-binding</keyword>
<evidence type="ECO:0000256" key="11">
    <source>
        <dbReference type="RuleBase" id="RU004460"/>
    </source>
</evidence>
<feature type="region of interest" description="Disordered" evidence="12">
    <location>
        <begin position="305"/>
        <end position="325"/>
    </location>
</feature>
<evidence type="ECO:0000256" key="2">
    <source>
        <dbReference type="ARBA" id="ARBA00022679"/>
    </source>
</evidence>
<keyword evidence="11" id="KW-0540">Nuclease</keyword>
<dbReference type="InterPro" id="IPR012337">
    <property type="entry name" value="RNaseH-like_sf"/>
</dbReference>
<dbReference type="SMART" id="SM00482">
    <property type="entry name" value="POLAc"/>
    <property type="match status" value="1"/>
</dbReference>
<evidence type="ECO:0000256" key="10">
    <source>
        <dbReference type="NCBIfam" id="TIGR00593"/>
    </source>
</evidence>
<dbReference type="NCBIfam" id="TIGR00593">
    <property type="entry name" value="pola"/>
    <property type="match status" value="1"/>
</dbReference>
<comment type="caution">
    <text evidence="15">The sequence shown here is derived from an EMBL/GenBank/DDBJ whole genome shotgun (WGS) entry which is preliminary data.</text>
</comment>
<dbReference type="PANTHER" id="PTHR10133:SF27">
    <property type="entry name" value="DNA POLYMERASE NU"/>
    <property type="match status" value="1"/>
</dbReference>
<keyword evidence="4 11" id="KW-0235">DNA replication</keyword>
<dbReference type="SUPFAM" id="SSF88723">
    <property type="entry name" value="PIN domain-like"/>
    <property type="match status" value="1"/>
</dbReference>
<dbReference type="GO" id="GO:0003677">
    <property type="term" value="F:DNA binding"/>
    <property type="evidence" value="ECO:0007669"/>
    <property type="project" value="UniProtKB-UniRule"/>
</dbReference>
<evidence type="ECO:0000256" key="12">
    <source>
        <dbReference type="SAM" id="MobiDB-lite"/>
    </source>
</evidence>
<keyword evidence="6 11" id="KW-0239">DNA-directed DNA polymerase</keyword>
<dbReference type="GO" id="GO:0006261">
    <property type="term" value="P:DNA-templated DNA replication"/>
    <property type="evidence" value="ECO:0007669"/>
    <property type="project" value="UniProtKB-UniRule"/>
</dbReference>
<dbReference type="Pfam" id="PF02739">
    <property type="entry name" value="5_3_exonuc_N"/>
    <property type="match status" value="1"/>
</dbReference>
<dbReference type="PROSITE" id="PS00447">
    <property type="entry name" value="DNA_POLYMERASE_A"/>
    <property type="match status" value="1"/>
</dbReference>
<dbReference type="InterPro" id="IPR001098">
    <property type="entry name" value="DNA-dir_DNA_pol_A_palm_dom"/>
</dbReference>
<dbReference type="InterPro" id="IPR002421">
    <property type="entry name" value="5-3_exonuclease"/>
</dbReference>
<comment type="function">
    <text evidence="11">In addition to polymerase activity, this DNA polymerase exhibits 5'-3' exonuclease activity.</text>
</comment>
<evidence type="ECO:0000256" key="7">
    <source>
        <dbReference type="ARBA" id="ARBA00023125"/>
    </source>
</evidence>
<dbReference type="GO" id="GO:0003887">
    <property type="term" value="F:DNA-directed DNA polymerase activity"/>
    <property type="evidence" value="ECO:0007669"/>
    <property type="project" value="UniProtKB-UniRule"/>
</dbReference>
<dbReference type="CDD" id="cd06140">
    <property type="entry name" value="DNA_polA_I_Bacillus_like_exo"/>
    <property type="match status" value="1"/>
</dbReference>
<dbReference type="SUPFAM" id="SSF56672">
    <property type="entry name" value="DNA/RNA polymerases"/>
    <property type="match status" value="1"/>
</dbReference>
<dbReference type="InterPro" id="IPR029060">
    <property type="entry name" value="PIN-like_dom_sf"/>
</dbReference>
<dbReference type="Gene3D" id="3.30.70.370">
    <property type="match status" value="1"/>
</dbReference>
<proteinExistence type="inferred from homology"/>
<dbReference type="SUPFAM" id="SSF47807">
    <property type="entry name" value="5' to 3' exonuclease, C-terminal subdomain"/>
    <property type="match status" value="1"/>
</dbReference>
<keyword evidence="3 11" id="KW-0548">Nucleotidyltransferase</keyword>
<dbReference type="EC" id="2.7.7.7" evidence="10 11"/>
<keyword evidence="8 11" id="KW-0234">DNA repair</keyword>
<dbReference type="NCBIfam" id="NF004397">
    <property type="entry name" value="PRK05755.1"/>
    <property type="match status" value="1"/>
</dbReference>
<dbReference type="GO" id="GO:0008409">
    <property type="term" value="F:5'-3' exonuclease activity"/>
    <property type="evidence" value="ECO:0007669"/>
    <property type="project" value="UniProtKB-UniRule"/>
</dbReference>
<dbReference type="STRING" id="1802115.A2756_06280"/>
<evidence type="ECO:0000256" key="5">
    <source>
        <dbReference type="ARBA" id="ARBA00022763"/>
    </source>
</evidence>
<evidence type="ECO:0000256" key="1">
    <source>
        <dbReference type="ARBA" id="ARBA00007705"/>
    </source>
</evidence>
<feature type="compositionally biased region" description="Polar residues" evidence="12">
    <location>
        <begin position="308"/>
        <end position="323"/>
    </location>
</feature>
<dbReference type="Proteomes" id="UP000177785">
    <property type="component" value="Unassembled WGS sequence"/>
</dbReference>
<reference evidence="15 16" key="1">
    <citation type="journal article" date="2016" name="Nat. Commun.">
        <title>Thousands of microbial genomes shed light on interconnected biogeochemical processes in an aquifer system.</title>
        <authorList>
            <person name="Anantharaman K."/>
            <person name="Brown C.T."/>
            <person name="Hug L.A."/>
            <person name="Sharon I."/>
            <person name="Castelle C.J."/>
            <person name="Probst A.J."/>
            <person name="Thomas B.C."/>
            <person name="Singh A."/>
            <person name="Wilkins M.J."/>
            <person name="Karaoz U."/>
            <person name="Brodie E.L."/>
            <person name="Williams K.H."/>
            <person name="Hubbard S.S."/>
            <person name="Banfield J.F."/>
        </authorList>
    </citation>
    <scope>NUCLEOTIDE SEQUENCE [LARGE SCALE GENOMIC DNA]</scope>
</reference>
<evidence type="ECO:0000256" key="4">
    <source>
        <dbReference type="ARBA" id="ARBA00022705"/>
    </source>
</evidence>
<dbReference type="Pfam" id="PF01367">
    <property type="entry name" value="5_3_exonuc"/>
    <property type="match status" value="1"/>
</dbReference>
<dbReference type="CDD" id="cd08637">
    <property type="entry name" value="DNA_pol_A_pol_I_C"/>
    <property type="match status" value="1"/>
</dbReference>
<dbReference type="FunFam" id="1.10.150.20:FF:000002">
    <property type="entry name" value="DNA polymerase I"/>
    <property type="match status" value="1"/>
</dbReference>
<gene>
    <name evidence="11" type="primary">polA</name>
    <name evidence="15" type="ORF">A2756_06280</name>
</gene>
<sequence length="891" mass="99213">MKDKEAKKENVFVILDAHALIHRAFHALPPFTSPQGEPVGAVYGVASVLFKIAREFNPKYIAAAFDRPEPTFRHKAYKEYKATRAEISPDIIPQFAKVQELFRAFDVAVYERAGYEADDIIGTLTDLIKKEKEPIRIIIASGDLDAVQLVDGDRVRVYTLKKGINDTIIYDQKAVEDRFGFAPAQLIDYKGLRGDASDNIKGVPGIGEKTATLLIQTYGPLESIYAHLDEIRKDKRFRGNVAGVLEAHKDEAFFSRDLATIRRDAPMDFHLKDSLWDTYDRTQVVRFLQGLNFTSLINRLPVNGGASGESSAHTPDLFSQNDTPSEERKDHAVLAGDVADVLTRAGKCPAIGMVLDEEDRLYVGYKKEYCVIEASDIAAHQKALEVLFASKKVKKTAFEAKRILKYLWRAGVAIENFDIDVGVAAWVVDPSIRAPHLAGLIREALDVVLSADAWGEMAQHIAVLAGHLEADLKRTKLTKIFRDIEIPLVPVLARMEEVGIALDERVLVDFSKELGRSLASHEQKIYKLAGSEFNINSPKQLAEVLFKNLEIDTKGIRKTDGGERSTKASELAKLAKEYPLAAEVMRYREETKLKSTYVDVLPTLADPCTHRIHTTFNQTGAVTGRLSSQDPNMQNIPIRTPLGQNIRKAFVAGPGNELVSFDYSQVELRIAASLAGDKKMIKAFADGADIHTMTAAEVNGVPEDQVTPTMRRAAKTINFGILYGMGAVSLAESLGITRAEASHFIARYFAQFPKIKGLIDDMKRQAHKHGYVETIFGRRRYFQNIQAMGWQARAEAERMAVNAPIQGSGADIIKIAMVRIADDIVYAPDAKEVRMILQVHDELLFEMPKDSIQAFAPKIKHIMESVVRLKVHLRVDAKAGLNWQEMRPLGL</sequence>
<dbReference type="InterPro" id="IPR019760">
    <property type="entry name" value="DNA-dir_DNA_pol_A_CS"/>
</dbReference>
<dbReference type="InterPro" id="IPR018320">
    <property type="entry name" value="DNA_polymerase_1"/>
</dbReference>
<evidence type="ECO:0000256" key="6">
    <source>
        <dbReference type="ARBA" id="ARBA00022932"/>
    </source>
</evidence>
<dbReference type="Gene3D" id="3.30.420.10">
    <property type="entry name" value="Ribonuclease H-like superfamily/Ribonuclease H"/>
    <property type="match status" value="1"/>
</dbReference>
<dbReference type="SUPFAM" id="SSF53098">
    <property type="entry name" value="Ribonuclease H-like"/>
    <property type="match status" value="1"/>
</dbReference>
<evidence type="ECO:0000313" key="16">
    <source>
        <dbReference type="Proteomes" id="UP000177785"/>
    </source>
</evidence>
<keyword evidence="2 11" id="KW-0808">Transferase</keyword>
<dbReference type="GO" id="GO:0006302">
    <property type="term" value="P:double-strand break repair"/>
    <property type="evidence" value="ECO:0007669"/>
    <property type="project" value="TreeGrafter"/>
</dbReference>
<dbReference type="SMART" id="SM00279">
    <property type="entry name" value="HhH2"/>
    <property type="match status" value="1"/>
</dbReference>
<dbReference type="Gene3D" id="1.10.150.20">
    <property type="entry name" value="5' to 3' exonuclease, C-terminal subdomain"/>
    <property type="match status" value="2"/>
</dbReference>
<keyword evidence="5 11" id="KW-0227">DNA damage</keyword>
<keyword evidence="11" id="KW-0378">Hydrolase</keyword>
<dbReference type="CDD" id="cd09859">
    <property type="entry name" value="PIN_53EXO"/>
    <property type="match status" value="1"/>
</dbReference>
<dbReference type="InterPro" id="IPR043502">
    <property type="entry name" value="DNA/RNA_pol_sf"/>
</dbReference>
<name>A0A1G2G7M4_9BACT</name>
<dbReference type="CDD" id="cd09898">
    <property type="entry name" value="H3TH_53EXO"/>
    <property type="match status" value="1"/>
</dbReference>
<comment type="similarity">
    <text evidence="1 11">Belongs to the DNA polymerase type-A family.</text>
</comment>
<dbReference type="Pfam" id="PF00476">
    <property type="entry name" value="DNA_pol_A"/>
    <property type="match status" value="1"/>
</dbReference>
<evidence type="ECO:0000256" key="9">
    <source>
        <dbReference type="ARBA" id="ARBA00049244"/>
    </source>
</evidence>
<dbReference type="InterPro" id="IPR036397">
    <property type="entry name" value="RNaseH_sf"/>
</dbReference>
<dbReference type="InterPro" id="IPR008918">
    <property type="entry name" value="HhH2"/>
</dbReference>
<feature type="domain" description="DNA-directed DNA polymerase family A palm" evidence="14">
    <location>
        <begin position="643"/>
        <end position="851"/>
    </location>
</feature>
<dbReference type="InterPro" id="IPR020045">
    <property type="entry name" value="DNA_polI_H3TH"/>
</dbReference>
<dbReference type="InterPro" id="IPR002298">
    <property type="entry name" value="DNA_polymerase_A"/>
</dbReference>
<dbReference type="SMART" id="SM00475">
    <property type="entry name" value="53EXOc"/>
    <property type="match status" value="1"/>
</dbReference>
<evidence type="ECO:0000259" key="13">
    <source>
        <dbReference type="SMART" id="SM00475"/>
    </source>
</evidence>
<dbReference type="Gene3D" id="3.40.50.1010">
    <property type="entry name" value="5'-nuclease"/>
    <property type="match status" value="1"/>
</dbReference>
<feature type="domain" description="5'-3' exonuclease" evidence="13">
    <location>
        <begin position="7"/>
        <end position="277"/>
    </location>
</feature>